<comment type="caution">
    <text evidence="2">The sequence shown here is derived from an EMBL/GenBank/DDBJ whole genome shotgun (WGS) entry which is preliminary data.</text>
</comment>
<proteinExistence type="predicted"/>
<dbReference type="PANTHER" id="PTHR39426:SF1">
    <property type="entry name" value="HOMOLOGY TO DEATH-ON-CURING PROTEIN OF PHAGE P1"/>
    <property type="match status" value="1"/>
</dbReference>
<sequence>MRDEGLLESALARPFNRWSYEGVEDIRDLAASYGIGPAKNHPFVDGNKRAAFLGVGVFLELNGWILAATDGDAVRAFYAIAASQMDEDALAVWVRANSVAT</sequence>
<name>A0ABQ6BE35_9CAUL</name>
<dbReference type="PANTHER" id="PTHR39426">
    <property type="entry name" value="HOMOLOGY TO DEATH-ON-CURING PROTEIN OF PHAGE P1"/>
    <property type="match status" value="1"/>
</dbReference>
<dbReference type="PIRSF" id="PIRSF018297">
    <property type="entry name" value="Doc"/>
    <property type="match status" value="1"/>
</dbReference>
<dbReference type="InterPro" id="IPR006440">
    <property type="entry name" value="Doc"/>
</dbReference>
<accession>A0ABQ6BE35</accession>
<dbReference type="InterPro" id="IPR053737">
    <property type="entry name" value="Type_II_TA_Toxin"/>
</dbReference>
<dbReference type="InterPro" id="IPR036597">
    <property type="entry name" value="Fido-like_dom_sf"/>
</dbReference>
<keyword evidence="3" id="KW-1185">Reference proteome</keyword>
<dbReference type="Proteomes" id="UP001156921">
    <property type="component" value="Unassembled WGS sequence"/>
</dbReference>
<dbReference type="EMBL" id="BSOY01000003">
    <property type="protein sequence ID" value="GLS00268.1"/>
    <property type="molecule type" value="Genomic_DNA"/>
</dbReference>
<dbReference type="InterPro" id="IPR003812">
    <property type="entry name" value="Fido"/>
</dbReference>
<dbReference type="Gene3D" id="1.20.120.1870">
    <property type="entry name" value="Fic/DOC protein, Fido domain"/>
    <property type="match status" value="1"/>
</dbReference>
<dbReference type="NCBIfam" id="TIGR01550">
    <property type="entry name" value="DOC_P1"/>
    <property type="match status" value="1"/>
</dbReference>
<dbReference type="PROSITE" id="PS51459">
    <property type="entry name" value="FIDO"/>
    <property type="match status" value="1"/>
</dbReference>
<dbReference type="SUPFAM" id="SSF140931">
    <property type="entry name" value="Fic-like"/>
    <property type="match status" value="1"/>
</dbReference>
<organism evidence="2 3">
    <name type="scientific">Brevundimonas denitrificans</name>
    <dbReference type="NCBI Taxonomy" id="1443434"/>
    <lineage>
        <taxon>Bacteria</taxon>
        <taxon>Pseudomonadati</taxon>
        <taxon>Pseudomonadota</taxon>
        <taxon>Alphaproteobacteria</taxon>
        <taxon>Caulobacterales</taxon>
        <taxon>Caulobacteraceae</taxon>
        <taxon>Brevundimonas</taxon>
    </lineage>
</organism>
<protein>
    <recommendedName>
        <fullName evidence="1">Fido domain-containing protein</fullName>
    </recommendedName>
</protein>
<gene>
    <name evidence="2" type="ORF">GCM10007859_02720</name>
</gene>
<feature type="domain" description="Fido" evidence="1">
    <location>
        <begin position="1"/>
        <end position="96"/>
    </location>
</feature>
<dbReference type="Pfam" id="PF02661">
    <property type="entry name" value="Fic"/>
    <property type="match status" value="1"/>
</dbReference>
<evidence type="ECO:0000259" key="1">
    <source>
        <dbReference type="PROSITE" id="PS51459"/>
    </source>
</evidence>
<evidence type="ECO:0000313" key="3">
    <source>
        <dbReference type="Proteomes" id="UP001156921"/>
    </source>
</evidence>
<reference evidence="3" key="1">
    <citation type="journal article" date="2019" name="Int. J. Syst. Evol. Microbiol.">
        <title>The Global Catalogue of Microorganisms (GCM) 10K type strain sequencing project: providing services to taxonomists for standard genome sequencing and annotation.</title>
        <authorList>
            <consortium name="The Broad Institute Genomics Platform"/>
            <consortium name="The Broad Institute Genome Sequencing Center for Infectious Disease"/>
            <person name="Wu L."/>
            <person name="Ma J."/>
        </authorList>
    </citation>
    <scope>NUCLEOTIDE SEQUENCE [LARGE SCALE GENOMIC DNA]</scope>
    <source>
        <strain evidence="3">NBRC 110107</strain>
    </source>
</reference>
<evidence type="ECO:0000313" key="2">
    <source>
        <dbReference type="EMBL" id="GLS00268.1"/>
    </source>
</evidence>